<keyword evidence="9" id="KW-0472">Membrane</keyword>
<dbReference type="PANTHER" id="PTHR13373:SF21">
    <property type="entry name" value="NUCLEAR PORE COMPLEX PROTEIN NUP85"/>
    <property type="match status" value="1"/>
</dbReference>
<dbReference type="GO" id="GO:0031965">
    <property type="term" value="C:nuclear membrane"/>
    <property type="evidence" value="ECO:0007669"/>
    <property type="project" value="UniProtKB-UniRule"/>
</dbReference>
<evidence type="ECO:0000256" key="6">
    <source>
        <dbReference type="ARBA" id="ARBA00023010"/>
    </source>
</evidence>
<evidence type="ECO:0000313" key="10">
    <source>
        <dbReference type="EMBL" id="GFR51571.1"/>
    </source>
</evidence>
<evidence type="ECO:0000256" key="9">
    <source>
        <dbReference type="RuleBase" id="RU365073"/>
    </source>
</evidence>
<dbReference type="InterPro" id="IPR011502">
    <property type="entry name" value="Nucleoporin_Nup85"/>
</dbReference>
<evidence type="ECO:0000256" key="5">
    <source>
        <dbReference type="ARBA" id="ARBA00022927"/>
    </source>
</evidence>
<evidence type="ECO:0000256" key="1">
    <source>
        <dbReference type="ARBA" id="ARBA00004567"/>
    </source>
</evidence>
<dbReference type="AlphaFoldDB" id="A0AAD3E4Z8"/>
<dbReference type="GO" id="GO:0045893">
    <property type="term" value="P:positive regulation of DNA-templated transcription"/>
    <property type="evidence" value="ECO:0007669"/>
    <property type="project" value="TreeGrafter"/>
</dbReference>
<evidence type="ECO:0000256" key="3">
    <source>
        <dbReference type="ARBA" id="ARBA00022448"/>
    </source>
</evidence>
<dbReference type="GO" id="GO:0031080">
    <property type="term" value="C:nuclear pore outer ring"/>
    <property type="evidence" value="ECO:0007669"/>
    <property type="project" value="TreeGrafter"/>
</dbReference>
<evidence type="ECO:0000256" key="8">
    <source>
        <dbReference type="ARBA" id="ARBA00023242"/>
    </source>
</evidence>
<name>A0AAD3E4Z8_9CHLO</name>
<keyword evidence="11" id="KW-1185">Reference proteome</keyword>
<feature type="non-terminal residue" evidence="10">
    <location>
        <position position="137"/>
    </location>
</feature>
<dbReference type="GO" id="GO:0006406">
    <property type="term" value="P:mRNA export from nucleus"/>
    <property type="evidence" value="ECO:0007669"/>
    <property type="project" value="TreeGrafter"/>
</dbReference>
<dbReference type="GO" id="GO:0006606">
    <property type="term" value="P:protein import into nucleus"/>
    <property type="evidence" value="ECO:0007669"/>
    <property type="project" value="TreeGrafter"/>
</dbReference>
<dbReference type="Pfam" id="PF07575">
    <property type="entry name" value="Nucleopor_Nup85"/>
    <property type="match status" value="1"/>
</dbReference>
<keyword evidence="3 9" id="KW-0813">Transport</keyword>
<comment type="caution">
    <text evidence="10">The sequence shown here is derived from an EMBL/GenBank/DDBJ whole genome shotgun (WGS) entry which is preliminary data.</text>
</comment>
<dbReference type="PANTHER" id="PTHR13373">
    <property type="entry name" value="FROUNT PROTEIN-RELATED"/>
    <property type="match status" value="1"/>
</dbReference>
<keyword evidence="4 9" id="KW-0509">mRNA transport</keyword>
<keyword evidence="6 9" id="KW-0811">Translocation</keyword>
<protein>
    <recommendedName>
        <fullName evidence="9">Nuclear pore complex protein Nup85</fullName>
    </recommendedName>
</protein>
<sequence length="137" mass="14395">QMEYWRLGWAETLLPGCLGGGWQLALHYLAFCPQHGAAAAEALLEAMPVDSRDVRTLEKALTACRRLGLGATAAVMCRVAGVDALSRGHLGAGVQWMARAADPRRSAAAVQLVGEAVEEALLGRLGNYRAGSLALPG</sequence>
<dbReference type="GO" id="GO:0017056">
    <property type="term" value="F:structural constituent of nuclear pore"/>
    <property type="evidence" value="ECO:0007669"/>
    <property type="project" value="TreeGrafter"/>
</dbReference>
<reference evidence="10 11" key="1">
    <citation type="journal article" date="2021" name="Sci. Rep.">
        <title>Genome sequencing of the multicellular alga Astrephomene provides insights into convergent evolution of germ-soma differentiation.</title>
        <authorList>
            <person name="Yamashita S."/>
            <person name="Yamamoto K."/>
            <person name="Matsuzaki R."/>
            <person name="Suzuki S."/>
            <person name="Yamaguchi H."/>
            <person name="Hirooka S."/>
            <person name="Minakuchi Y."/>
            <person name="Miyagishima S."/>
            <person name="Kawachi M."/>
            <person name="Toyoda A."/>
            <person name="Nozaki H."/>
        </authorList>
    </citation>
    <scope>NUCLEOTIDE SEQUENCE [LARGE SCALE GENOMIC DNA]</scope>
    <source>
        <strain evidence="10 11">NIES-4017</strain>
    </source>
</reference>
<dbReference type="EMBL" id="BMAR01000051">
    <property type="protein sequence ID" value="GFR51571.1"/>
    <property type="molecule type" value="Genomic_DNA"/>
</dbReference>
<accession>A0AAD3E4Z8</accession>
<comment type="function">
    <text evidence="9">Functions as a component of the nuclear pore complex (NPC).</text>
</comment>
<evidence type="ECO:0000256" key="2">
    <source>
        <dbReference type="ARBA" id="ARBA00005573"/>
    </source>
</evidence>
<evidence type="ECO:0000313" key="11">
    <source>
        <dbReference type="Proteomes" id="UP001054857"/>
    </source>
</evidence>
<organism evidence="10 11">
    <name type="scientific">Astrephomene gubernaculifera</name>
    <dbReference type="NCBI Taxonomy" id="47775"/>
    <lineage>
        <taxon>Eukaryota</taxon>
        <taxon>Viridiplantae</taxon>
        <taxon>Chlorophyta</taxon>
        <taxon>core chlorophytes</taxon>
        <taxon>Chlorophyceae</taxon>
        <taxon>CS clade</taxon>
        <taxon>Chlamydomonadales</taxon>
        <taxon>Astrephomenaceae</taxon>
        <taxon>Astrephomene</taxon>
    </lineage>
</organism>
<keyword evidence="7 9" id="KW-0906">Nuclear pore complex</keyword>
<keyword evidence="5 9" id="KW-0653">Protein transport</keyword>
<dbReference type="Proteomes" id="UP001054857">
    <property type="component" value="Unassembled WGS sequence"/>
</dbReference>
<comment type="subunit">
    <text evidence="9">Component of the nuclear pore complex (NPC).</text>
</comment>
<proteinExistence type="inferred from homology"/>
<keyword evidence="8 9" id="KW-0539">Nucleus</keyword>
<evidence type="ECO:0000256" key="4">
    <source>
        <dbReference type="ARBA" id="ARBA00022816"/>
    </source>
</evidence>
<comment type="subcellular location">
    <subcellularLocation>
        <location evidence="1 9">Nucleus</location>
        <location evidence="1 9">Nuclear pore complex</location>
    </subcellularLocation>
</comment>
<feature type="non-terminal residue" evidence="10">
    <location>
        <position position="1"/>
    </location>
</feature>
<gene>
    <name evidence="10" type="ORF">Agub_g13909</name>
</gene>
<evidence type="ECO:0000256" key="7">
    <source>
        <dbReference type="ARBA" id="ARBA00023132"/>
    </source>
</evidence>
<comment type="similarity">
    <text evidence="2 9">Belongs to the nucleoporin Nup85 family.</text>
</comment>